<evidence type="ECO:0000256" key="3">
    <source>
        <dbReference type="ARBA" id="ARBA00023235"/>
    </source>
</evidence>
<accession>K9EUC6</accession>
<comment type="caution">
    <text evidence="6">The sequence shown here is derived from an EMBL/GenBank/DDBJ whole genome shotgun (WGS) entry which is preliminary data.</text>
</comment>
<evidence type="ECO:0000256" key="4">
    <source>
        <dbReference type="PIRNR" id="PIRNR016020"/>
    </source>
</evidence>
<evidence type="ECO:0000313" key="6">
    <source>
        <dbReference type="EMBL" id="EKU94587.1"/>
    </source>
</evidence>
<dbReference type="Pfam" id="PF01263">
    <property type="entry name" value="Aldose_epim"/>
    <property type="match status" value="1"/>
</dbReference>
<evidence type="ECO:0000256" key="5">
    <source>
        <dbReference type="PIRSR" id="PIRSR016020-1"/>
    </source>
</evidence>
<dbReference type="RefSeq" id="WP_007001739.1">
    <property type="nucleotide sequence ID" value="NZ_JH992956.1"/>
</dbReference>
<dbReference type="STRING" id="202789.GCA_001457435_00570"/>
<dbReference type="GO" id="GO:0030246">
    <property type="term" value="F:carbohydrate binding"/>
    <property type="evidence" value="ECO:0007669"/>
    <property type="project" value="UniProtKB-UniRule"/>
</dbReference>
<comment type="similarity">
    <text evidence="2 4">Belongs to the glucose-6-phosphate 1-epimerase family.</text>
</comment>
<dbReference type="EC" id="5.1.3.15" evidence="4"/>
<dbReference type="PIRSF" id="PIRSF016020">
    <property type="entry name" value="PHexose_mutarotase"/>
    <property type="match status" value="1"/>
</dbReference>
<protein>
    <recommendedName>
        <fullName evidence="4">Putative glucose-6-phosphate 1-epimerase</fullName>
        <ecNumber evidence="4">5.1.3.15</ecNumber>
    </recommendedName>
</protein>
<dbReference type="PANTHER" id="PTHR11122:SF13">
    <property type="entry name" value="GLUCOSE-6-PHOSPHATE 1-EPIMERASE"/>
    <property type="match status" value="1"/>
</dbReference>
<proteinExistence type="inferred from homology"/>
<dbReference type="eggNOG" id="COG0676">
    <property type="taxonomic scope" value="Bacteria"/>
</dbReference>
<keyword evidence="7" id="KW-1185">Reference proteome</keyword>
<dbReference type="InterPro" id="IPR011013">
    <property type="entry name" value="Gal_mutarotase_sf_dom"/>
</dbReference>
<dbReference type="GO" id="GO:0005975">
    <property type="term" value="P:carbohydrate metabolic process"/>
    <property type="evidence" value="ECO:0007669"/>
    <property type="project" value="InterPro"/>
</dbReference>
<organism evidence="6 7">
    <name type="scientific">Actinobaculum massiliense ACS-171-V-Col2</name>
    <dbReference type="NCBI Taxonomy" id="883066"/>
    <lineage>
        <taxon>Bacteria</taxon>
        <taxon>Bacillati</taxon>
        <taxon>Actinomycetota</taxon>
        <taxon>Actinomycetes</taxon>
        <taxon>Actinomycetales</taxon>
        <taxon>Actinomycetaceae</taxon>
        <taxon>Actinobaculum</taxon>
    </lineage>
</organism>
<evidence type="ECO:0000256" key="1">
    <source>
        <dbReference type="ARBA" id="ARBA00001096"/>
    </source>
</evidence>
<feature type="active site" evidence="5">
    <location>
        <position position="160"/>
    </location>
</feature>
<dbReference type="HOGENOM" id="CLU_048345_4_1_11"/>
<dbReference type="GO" id="GO:0047938">
    <property type="term" value="F:glucose-6-phosphate 1-epimerase activity"/>
    <property type="evidence" value="ECO:0007669"/>
    <property type="project" value="UniProtKB-UniRule"/>
</dbReference>
<name>K9EUC6_9ACTO</name>
<dbReference type="InterPro" id="IPR008183">
    <property type="entry name" value="Aldose_1/G6P_1-epimerase"/>
</dbReference>
<evidence type="ECO:0000313" key="7">
    <source>
        <dbReference type="Proteomes" id="UP000009888"/>
    </source>
</evidence>
<sequence length="288" mass="30894">MAELPWKGTPGTGARAVEKNGLKAIEIQTDYATGLVYLMGAHVTDWAPVGEEPVLFTSAASNFELGTPIRGGIPVVAPWFGPSDEGLHGWARTREWNLDAVSQDGGAVEVDLSLKGEAEFGTDGAALELAAHIYFGETFTFELTAKNVSDEDVTPELALHAYWAANAEQLEVGGIEDGGVDRLADNAEIEGPMEKLEGQTVDRFYTFPGTITIHDNGGGRDILVSSPESAQAVVWNPGTSGSESNADFENDDWKKFVCVEATRVRDFAPIIRPGEEAKLTLQAKVKKA</sequence>
<dbReference type="SUPFAM" id="SSF74650">
    <property type="entry name" value="Galactose mutarotase-like"/>
    <property type="match status" value="1"/>
</dbReference>
<dbReference type="Proteomes" id="UP000009888">
    <property type="component" value="Unassembled WGS sequence"/>
</dbReference>
<gene>
    <name evidence="6" type="ORF">HMPREF9233_01534</name>
</gene>
<dbReference type="Gene3D" id="2.70.98.10">
    <property type="match status" value="1"/>
</dbReference>
<dbReference type="PANTHER" id="PTHR11122">
    <property type="entry name" value="APOSPORY-ASSOCIATED PROTEIN C-RELATED"/>
    <property type="match status" value="1"/>
</dbReference>
<reference evidence="6 7" key="1">
    <citation type="submission" date="2012-09" db="EMBL/GenBank/DDBJ databases">
        <title>The Genome Sequence of Actinobaculum massiliae ACS-171-V-COL2.</title>
        <authorList>
            <consortium name="The Broad Institute Genome Sequencing Platform"/>
            <person name="Earl A."/>
            <person name="Ward D."/>
            <person name="Feldgarden M."/>
            <person name="Gevers D."/>
            <person name="Saerens B."/>
            <person name="Vaneechoutte M."/>
            <person name="Walker B."/>
            <person name="Young S.K."/>
            <person name="Zeng Q."/>
            <person name="Gargeya S."/>
            <person name="Fitzgerald M."/>
            <person name="Haas B."/>
            <person name="Abouelleil A."/>
            <person name="Alvarado L."/>
            <person name="Arachchi H.M."/>
            <person name="Berlin A."/>
            <person name="Chapman S.B."/>
            <person name="Goldberg J."/>
            <person name="Griggs A."/>
            <person name="Gujja S."/>
            <person name="Hansen M."/>
            <person name="Howarth C."/>
            <person name="Imamovic A."/>
            <person name="Larimer J."/>
            <person name="McCowen C."/>
            <person name="Montmayeur A."/>
            <person name="Murphy C."/>
            <person name="Neiman D."/>
            <person name="Pearson M."/>
            <person name="Priest M."/>
            <person name="Roberts A."/>
            <person name="Saif S."/>
            <person name="Shea T."/>
            <person name="Sisk P."/>
            <person name="Sykes S."/>
            <person name="Wortman J."/>
            <person name="Nusbaum C."/>
            <person name="Birren B."/>
        </authorList>
    </citation>
    <scope>NUCLEOTIDE SEQUENCE [LARGE SCALE GENOMIC DNA]</scope>
    <source>
        <strain evidence="7">ACS-171-V-Col2</strain>
    </source>
</reference>
<feature type="active site" evidence="5">
    <location>
        <position position="260"/>
    </location>
</feature>
<dbReference type="EMBL" id="AGWL01000008">
    <property type="protein sequence ID" value="EKU94587.1"/>
    <property type="molecule type" value="Genomic_DNA"/>
</dbReference>
<dbReference type="InterPro" id="IPR025532">
    <property type="entry name" value="G6P_1-epimerase"/>
</dbReference>
<dbReference type="PATRIC" id="fig|883066.3.peg.1598"/>
<keyword evidence="3 4" id="KW-0413">Isomerase</keyword>
<evidence type="ECO:0000256" key="2">
    <source>
        <dbReference type="ARBA" id="ARBA00005866"/>
    </source>
</evidence>
<comment type="catalytic activity">
    <reaction evidence="1">
        <text>alpha-D-glucose 6-phosphate = beta-D-glucose 6-phosphate</text>
        <dbReference type="Rhea" id="RHEA:16249"/>
        <dbReference type="ChEBI" id="CHEBI:58225"/>
        <dbReference type="ChEBI" id="CHEBI:58247"/>
        <dbReference type="EC" id="5.1.3.15"/>
    </reaction>
</comment>
<dbReference type="InterPro" id="IPR014718">
    <property type="entry name" value="GH-type_carb-bd"/>
</dbReference>
<dbReference type="AlphaFoldDB" id="K9EUC6"/>